<evidence type="ECO:0000256" key="4">
    <source>
        <dbReference type="ARBA" id="ARBA00022989"/>
    </source>
</evidence>
<name>A0ABN3VF74_9PSEU</name>
<comment type="subcellular location">
    <subcellularLocation>
        <location evidence="1">Cell membrane</location>
        <topology evidence="1">Multi-pass membrane protein</topology>
    </subcellularLocation>
</comment>
<dbReference type="Proteomes" id="UP001500979">
    <property type="component" value="Unassembled WGS sequence"/>
</dbReference>
<feature type="transmembrane region" description="Helical" evidence="6">
    <location>
        <begin position="155"/>
        <end position="178"/>
    </location>
</feature>
<organism evidence="7 8">
    <name type="scientific">Saccharopolyspora taberi</name>
    <dbReference type="NCBI Taxonomy" id="60895"/>
    <lineage>
        <taxon>Bacteria</taxon>
        <taxon>Bacillati</taxon>
        <taxon>Actinomycetota</taxon>
        <taxon>Actinomycetes</taxon>
        <taxon>Pseudonocardiales</taxon>
        <taxon>Pseudonocardiaceae</taxon>
        <taxon>Saccharopolyspora</taxon>
    </lineage>
</organism>
<comment type="caution">
    <text evidence="7">The sequence shown here is derived from an EMBL/GenBank/DDBJ whole genome shotgun (WGS) entry which is preliminary data.</text>
</comment>
<dbReference type="Pfam" id="PF01810">
    <property type="entry name" value="LysE"/>
    <property type="match status" value="1"/>
</dbReference>
<keyword evidence="5 6" id="KW-0472">Membrane</keyword>
<dbReference type="RefSeq" id="WP_344680469.1">
    <property type="nucleotide sequence ID" value="NZ_BAAAUX010000014.1"/>
</dbReference>
<evidence type="ECO:0000256" key="1">
    <source>
        <dbReference type="ARBA" id="ARBA00004651"/>
    </source>
</evidence>
<dbReference type="PANTHER" id="PTHR30086:SF20">
    <property type="entry name" value="ARGININE EXPORTER PROTEIN ARGO-RELATED"/>
    <property type="match status" value="1"/>
</dbReference>
<evidence type="ECO:0000256" key="2">
    <source>
        <dbReference type="ARBA" id="ARBA00022475"/>
    </source>
</evidence>
<feature type="transmembrane region" description="Helical" evidence="6">
    <location>
        <begin position="122"/>
        <end position="143"/>
    </location>
</feature>
<gene>
    <name evidence="7" type="ORF">GCM10010470_31980</name>
</gene>
<dbReference type="InterPro" id="IPR001123">
    <property type="entry name" value="LeuE-type"/>
</dbReference>
<keyword evidence="4 6" id="KW-1133">Transmembrane helix</keyword>
<proteinExistence type="predicted"/>
<feature type="transmembrane region" description="Helical" evidence="6">
    <location>
        <begin position="70"/>
        <end position="91"/>
    </location>
</feature>
<evidence type="ECO:0000256" key="3">
    <source>
        <dbReference type="ARBA" id="ARBA00022692"/>
    </source>
</evidence>
<evidence type="ECO:0000256" key="5">
    <source>
        <dbReference type="ARBA" id="ARBA00023136"/>
    </source>
</evidence>
<dbReference type="PANTHER" id="PTHR30086">
    <property type="entry name" value="ARGININE EXPORTER PROTEIN ARGO"/>
    <property type="match status" value="1"/>
</dbReference>
<protein>
    <submittedName>
        <fullName evidence="7">LysE family translocator</fullName>
    </submittedName>
</protein>
<dbReference type="EMBL" id="BAAAUX010000014">
    <property type="protein sequence ID" value="GAA2794639.1"/>
    <property type="molecule type" value="Genomic_DNA"/>
</dbReference>
<feature type="transmembrane region" description="Helical" evidence="6">
    <location>
        <begin position="39"/>
        <end position="64"/>
    </location>
</feature>
<keyword evidence="2" id="KW-1003">Cell membrane</keyword>
<feature type="transmembrane region" description="Helical" evidence="6">
    <location>
        <begin position="6"/>
        <end position="27"/>
    </location>
</feature>
<dbReference type="PIRSF" id="PIRSF006324">
    <property type="entry name" value="LeuE"/>
    <property type="match status" value="1"/>
</dbReference>
<feature type="transmembrane region" description="Helical" evidence="6">
    <location>
        <begin position="190"/>
        <end position="208"/>
    </location>
</feature>
<evidence type="ECO:0000256" key="6">
    <source>
        <dbReference type="SAM" id="Phobius"/>
    </source>
</evidence>
<accession>A0ABN3VF74</accession>
<evidence type="ECO:0000313" key="8">
    <source>
        <dbReference type="Proteomes" id="UP001500979"/>
    </source>
</evidence>
<keyword evidence="3 6" id="KW-0812">Transmembrane</keyword>
<keyword evidence="8" id="KW-1185">Reference proteome</keyword>
<sequence length="211" mass="22786">MPSQLIPFLLFVIVLTLVPGPDTALGLRNSLRGGSSAMWWTGLGCCSGLLVHAVASVVGLSAVFAASARLYTAIKIAGACYLVWLGATTLWKSWRHRGEVPEVEVRAPAGRIGRGTAFRQGLVSNLLNPKIILLFLTLLPQFIAPDEPRAETSAVFTLVFLVVAVVYWRLASWLVGGLRTLLTRRRIRLLLERVTGGVMVALGLRVAVEGT</sequence>
<evidence type="ECO:0000313" key="7">
    <source>
        <dbReference type="EMBL" id="GAA2794639.1"/>
    </source>
</evidence>
<reference evidence="7 8" key="1">
    <citation type="journal article" date="2019" name="Int. J. Syst. Evol. Microbiol.">
        <title>The Global Catalogue of Microorganisms (GCM) 10K type strain sequencing project: providing services to taxonomists for standard genome sequencing and annotation.</title>
        <authorList>
            <consortium name="The Broad Institute Genomics Platform"/>
            <consortium name="The Broad Institute Genome Sequencing Center for Infectious Disease"/>
            <person name="Wu L."/>
            <person name="Ma J."/>
        </authorList>
    </citation>
    <scope>NUCLEOTIDE SEQUENCE [LARGE SCALE GENOMIC DNA]</scope>
    <source>
        <strain evidence="7 8">JCM 9383</strain>
    </source>
</reference>